<evidence type="ECO:0000313" key="2">
    <source>
        <dbReference type="Proteomes" id="UP000823388"/>
    </source>
</evidence>
<dbReference type="Proteomes" id="UP000823388">
    <property type="component" value="Chromosome 2K"/>
</dbReference>
<name>A0A8T0VXC3_PANVG</name>
<reference evidence="1" key="1">
    <citation type="submission" date="2020-05" db="EMBL/GenBank/DDBJ databases">
        <title>WGS assembly of Panicum virgatum.</title>
        <authorList>
            <person name="Lovell J.T."/>
            <person name="Jenkins J."/>
            <person name="Shu S."/>
            <person name="Juenger T.E."/>
            <person name="Schmutz J."/>
        </authorList>
    </citation>
    <scope>NUCLEOTIDE SEQUENCE</scope>
    <source>
        <strain evidence="1">AP13</strain>
    </source>
</reference>
<evidence type="ECO:0000313" key="1">
    <source>
        <dbReference type="EMBL" id="KAG2639595.1"/>
    </source>
</evidence>
<proteinExistence type="predicted"/>
<keyword evidence="2" id="KW-1185">Reference proteome</keyword>
<gene>
    <name evidence="1" type="ORF">PVAP13_2KG026132</name>
</gene>
<organism evidence="1 2">
    <name type="scientific">Panicum virgatum</name>
    <name type="common">Blackwell switchgrass</name>
    <dbReference type="NCBI Taxonomy" id="38727"/>
    <lineage>
        <taxon>Eukaryota</taxon>
        <taxon>Viridiplantae</taxon>
        <taxon>Streptophyta</taxon>
        <taxon>Embryophyta</taxon>
        <taxon>Tracheophyta</taxon>
        <taxon>Spermatophyta</taxon>
        <taxon>Magnoliopsida</taxon>
        <taxon>Liliopsida</taxon>
        <taxon>Poales</taxon>
        <taxon>Poaceae</taxon>
        <taxon>PACMAD clade</taxon>
        <taxon>Panicoideae</taxon>
        <taxon>Panicodae</taxon>
        <taxon>Paniceae</taxon>
        <taxon>Panicinae</taxon>
        <taxon>Panicum</taxon>
        <taxon>Panicum sect. Hiantes</taxon>
    </lineage>
</organism>
<protein>
    <submittedName>
        <fullName evidence="1">Uncharacterized protein</fullName>
    </submittedName>
</protein>
<sequence>MFSFVLCWKLASVYFSLLLCFSPNIKNWLFEKLERRVSEPCPHYWGGTRMSFLQYSFIGIYSSYQLQ</sequence>
<dbReference type="EMBL" id="CM029039">
    <property type="protein sequence ID" value="KAG2639595.1"/>
    <property type="molecule type" value="Genomic_DNA"/>
</dbReference>
<comment type="caution">
    <text evidence="1">The sequence shown here is derived from an EMBL/GenBank/DDBJ whole genome shotgun (WGS) entry which is preliminary data.</text>
</comment>
<dbReference type="AlphaFoldDB" id="A0A8T0VXC3"/>
<accession>A0A8T0VXC3</accession>